<proteinExistence type="predicted"/>
<dbReference type="EMBL" id="KQ420006">
    <property type="protein sequence ID" value="KOF81746.1"/>
    <property type="molecule type" value="Genomic_DNA"/>
</dbReference>
<organism evidence="2">
    <name type="scientific">Octopus bimaculoides</name>
    <name type="common">California two-spotted octopus</name>
    <dbReference type="NCBI Taxonomy" id="37653"/>
    <lineage>
        <taxon>Eukaryota</taxon>
        <taxon>Metazoa</taxon>
        <taxon>Spiralia</taxon>
        <taxon>Lophotrochozoa</taxon>
        <taxon>Mollusca</taxon>
        <taxon>Cephalopoda</taxon>
        <taxon>Coleoidea</taxon>
        <taxon>Octopodiformes</taxon>
        <taxon>Octopoda</taxon>
        <taxon>Incirrata</taxon>
        <taxon>Octopodidae</taxon>
        <taxon>Octopus</taxon>
    </lineage>
</organism>
<feature type="transmembrane region" description="Helical" evidence="1">
    <location>
        <begin position="6"/>
        <end position="39"/>
    </location>
</feature>
<evidence type="ECO:0000256" key="1">
    <source>
        <dbReference type="SAM" id="Phobius"/>
    </source>
</evidence>
<keyword evidence="1" id="KW-0472">Membrane</keyword>
<keyword evidence="1" id="KW-0812">Transmembrane</keyword>
<sequence>MLRSCINILMFLKLMACCSELSLIVIHIQFLFIIFSNFYKQKSLMQDKLYNRSTERNVVGQTQPVNVKSQFRQRAKSFCANNEILQWRQQVSSQNPYTQRSGRLS</sequence>
<gene>
    <name evidence="2" type="ORF">OCBIM_22026156mg</name>
</gene>
<reference evidence="2" key="1">
    <citation type="submission" date="2015-07" db="EMBL/GenBank/DDBJ databases">
        <title>MeaNS - Measles Nucleotide Surveillance Program.</title>
        <authorList>
            <person name="Tran T."/>
            <person name="Druce J."/>
        </authorList>
    </citation>
    <scope>NUCLEOTIDE SEQUENCE</scope>
    <source>
        <strain evidence="2">UCB-OBI-ISO-001</strain>
        <tissue evidence="2">Gonad</tissue>
    </source>
</reference>
<evidence type="ECO:0000313" key="2">
    <source>
        <dbReference type="EMBL" id="KOF81746.1"/>
    </source>
</evidence>
<protein>
    <submittedName>
        <fullName evidence="2">Uncharacterized protein</fullName>
    </submittedName>
</protein>
<name>A0A0L8GXH0_OCTBM</name>
<dbReference type="AlphaFoldDB" id="A0A0L8GXH0"/>
<accession>A0A0L8GXH0</accession>
<keyword evidence="1" id="KW-1133">Transmembrane helix</keyword>